<evidence type="ECO:0000256" key="1">
    <source>
        <dbReference type="SAM" id="Phobius"/>
    </source>
</evidence>
<evidence type="ECO:0000313" key="3">
    <source>
        <dbReference type="Proteomes" id="UP000031338"/>
    </source>
</evidence>
<dbReference type="STRING" id="48936.NJ75_03832"/>
<evidence type="ECO:0008006" key="4">
    <source>
        <dbReference type="Google" id="ProtNLM"/>
    </source>
</evidence>
<dbReference type="AlphaFoldDB" id="A0A0B9A1H8"/>
<keyword evidence="3" id="KW-1185">Reference proteome</keyword>
<feature type="transmembrane region" description="Helical" evidence="1">
    <location>
        <begin position="184"/>
        <end position="203"/>
    </location>
</feature>
<keyword evidence="1" id="KW-0472">Membrane</keyword>
<name>A0A0B9A1H8_9SPHN</name>
<organism evidence="2 3">
    <name type="scientific">Novosphingobium subterraneum</name>
    <dbReference type="NCBI Taxonomy" id="48936"/>
    <lineage>
        <taxon>Bacteria</taxon>
        <taxon>Pseudomonadati</taxon>
        <taxon>Pseudomonadota</taxon>
        <taxon>Alphaproteobacteria</taxon>
        <taxon>Sphingomonadales</taxon>
        <taxon>Sphingomonadaceae</taxon>
        <taxon>Novosphingobium</taxon>
    </lineage>
</organism>
<feature type="transmembrane region" description="Helical" evidence="1">
    <location>
        <begin position="215"/>
        <end position="233"/>
    </location>
</feature>
<keyword evidence="1" id="KW-0812">Transmembrane</keyword>
<feature type="transmembrane region" description="Helical" evidence="1">
    <location>
        <begin position="239"/>
        <end position="257"/>
    </location>
</feature>
<sequence>MDMIKGVRVPERVYRGVLWAVSIVFAGFIIGFGNLVIGDLPMVESQVYTAPADDTPAIRAVRDEIRRIGDSKTAIDDKLEIQRLQLEQAQRASGTANETFKAWIAARTATTNPAQDPEVLARTRELEQLKANERSIQQAIANLENERAPLDQRESTLRLRENQLISDAIPAQERAMFWQELRVFGLRLLITLPMLAVAAWMVVKKRKSDHWPLMRGFVLAAVFVFFVELVPYLPSYGGYIRYAVGIVLTFAAGHFLIKNMRAYLAHRQEVEAQAEKERRARVSHDEAFKKMAAKVCPGCDRPISTTGDAEANFCVHCGMTLFDHCHSCNTRKMAFFRFCMTCGTPAKDEVARNDLTPAPA</sequence>
<feature type="transmembrane region" description="Helical" evidence="1">
    <location>
        <begin position="12"/>
        <end position="37"/>
    </location>
</feature>
<comment type="caution">
    <text evidence="2">The sequence shown here is derived from an EMBL/GenBank/DDBJ whole genome shotgun (WGS) entry which is preliminary data.</text>
</comment>
<dbReference type="RefSeq" id="WP_236727192.1">
    <property type="nucleotide sequence ID" value="NZ_JRVC01000023.1"/>
</dbReference>
<reference evidence="2 3" key="1">
    <citation type="submission" date="2014-10" db="EMBL/GenBank/DDBJ databases">
        <title>Draft genome sequence of Novosphingobium subterraneum DSM 12447.</title>
        <authorList>
            <person name="Gan H.M."/>
            <person name="Gan H.Y."/>
            <person name="Savka M.A."/>
        </authorList>
    </citation>
    <scope>NUCLEOTIDE SEQUENCE [LARGE SCALE GENOMIC DNA]</scope>
    <source>
        <strain evidence="2 3">DSM 12447</strain>
    </source>
</reference>
<gene>
    <name evidence="2" type="ORF">NJ75_03832</name>
</gene>
<proteinExistence type="predicted"/>
<dbReference type="Proteomes" id="UP000031338">
    <property type="component" value="Unassembled WGS sequence"/>
</dbReference>
<dbReference type="EMBL" id="JRVC01000023">
    <property type="protein sequence ID" value="KHS43203.1"/>
    <property type="molecule type" value="Genomic_DNA"/>
</dbReference>
<accession>A0A0B9A1H8</accession>
<evidence type="ECO:0000313" key="2">
    <source>
        <dbReference type="EMBL" id="KHS43203.1"/>
    </source>
</evidence>
<protein>
    <recommendedName>
        <fullName evidence="4">Serine endopeptidase</fullName>
    </recommendedName>
</protein>
<keyword evidence="1" id="KW-1133">Transmembrane helix</keyword>
<dbReference type="PATRIC" id="fig|48936.3.peg.3868"/>